<name>A0A511N5Y5_DEIC1</name>
<protein>
    <submittedName>
        <fullName evidence="2">(2Fe-2S)-binding protein</fullName>
    </submittedName>
</protein>
<accession>A0A511N5Y5</accession>
<dbReference type="Proteomes" id="UP000321306">
    <property type="component" value="Unassembled WGS sequence"/>
</dbReference>
<sequence>MPELNVGGKTFQVKEGITVLAALQNLGMWKLRNSVSGEARGALCGMGVCYECRLQVDGKTEKTCQVIVQQNMQVMLNAD</sequence>
<dbReference type="GO" id="GO:0051536">
    <property type="term" value="F:iron-sulfur cluster binding"/>
    <property type="evidence" value="ECO:0007669"/>
    <property type="project" value="InterPro"/>
</dbReference>
<dbReference type="InterPro" id="IPR036010">
    <property type="entry name" value="2Fe-2S_ferredoxin-like_sf"/>
</dbReference>
<dbReference type="OrthoDB" id="573392at2"/>
<dbReference type="RefSeq" id="WP_146887210.1">
    <property type="nucleotide sequence ID" value="NZ_BJXB01000019.1"/>
</dbReference>
<proteinExistence type="predicted"/>
<evidence type="ECO:0000313" key="2">
    <source>
        <dbReference type="EMBL" id="GEM48270.1"/>
    </source>
</evidence>
<gene>
    <name evidence="2" type="ORF">DC3_39050</name>
</gene>
<reference evidence="2 3" key="1">
    <citation type="submission" date="2019-07" db="EMBL/GenBank/DDBJ databases">
        <title>Whole genome shotgun sequence of Deinococcus cellulosilyticus NBRC 106333.</title>
        <authorList>
            <person name="Hosoyama A."/>
            <person name="Uohara A."/>
            <person name="Ohji S."/>
            <person name="Ichikawa N."/>
        </authorList>
    </citation>
    <scope>NUCLEOTIDE SEQUENCE [LARGE SCALE GENOMIC DNA]</scope>
    <source>
        <strain evidence="2 3">NBRC 106333</strain>
    </source>
</reference>
<evidence type="ECO:0000256" key="1">
    <source>
        <dbReference type="ARBA" id="ARBA00023002"/>
    </source>
</evidence>
<keyword evidence="3" id="KW-1185">Reference proteome</keyword>
<dbReference type="GO" id="GO:0016491">
    <property type="term" value="F:oxidoreductase activity"/>
    <property type="evidence" value="ECO:0007669"/>
    <property type="project" value="UniProtKB-KW"/>
</dbReference>
<keyword evidence="1" id="KW-0560">Oxidoreductase</keyword>
<dbReference type="SUPFAM" id="SSF54292">
    <property type="entry name" value="2Fe-2S ferredoxin-like"/>
    <property type="match status" value="1"/>
</dbReference>
<evidence type="ECO:0000313" key="3">
    <source>
        <dbReference type="Proteomes" id="UP000321306"/>
    </source>
</evidence>
<dbReference type="Pfam" id="PF13510">
    <property type="entry name" value="Fer2_4"/>
    <property type="match status" value="1"/>
</dbReference>
<comment type="caution">
    <text evidence="2">The sequence shown here is derived from an EMBL/GenBank/DDBJ whole genome shotgun (WGS) entry which is preliminary data.</text>
</comment>
<dbReference type="Gene3D" id="3.10.20.440">
    <property type="entry name" value="2Fe-2S iron-sulphur cluster binding domain, sarcosine oxidase, alpha subunit, N-terminal domain"/>
    <property type="match status" value="1"/>
</dbReference>
<dbReference type="InterPro" id="IPR042204">
    <property type="entry name" value="2Fe-2S-bd_N"/>
</dbReference>
<dbReference type="AlphaFoldDB" id="A0A511N5Y5"/>
<organism evidence="2 3">
    <name type="scientific">Deinococcus cellulosilyticus (strain DSM 18568 / NBRC 106333 / KACC 11606 / 5516J-15)</name>
    <dbReference type="NCBI Taxonomy" id="1223518"/>
    <lineage>
        <taxon>Bacteria</taxon>
        <taxon>Thermotogati</taxon>
        <taxon>Deinococcota</taxon>
        <taxon>Deinococci</taxon>
        <taxon>Deinococcales</taxon>
        <taxon>Deinococcaceae</taxon>
        <taxon>Deinococcus</taxon>
    </lineage>
</organism>
<dbReference type="EMBL" id="BJXB01000019">
    <property type="protein sequence ID" value="GEM48270.1"/>
    <property type="molecule type" value="Genomic_DNA"/>
</dbReference>